<evidence type="ECO:0000256" key="4">
    <source>
        <dbReference type="ARBA" id="ARBA00023163"/>
    </source>
</evidence>
<dbReference type="EMBL" id="NWUX01000040">
    <property type="protein sequence ID" value="PCF93497.1"/>
    <property type="molecule type" value="Genomic_DNA"/>
</dbReference>
<evidence type="ECO:0000313" key="6">
    <source>
        <dbReference type="EMBL" id="PCF93497.1"/>
    </source>
</evidence>
<reference evidence="7" key="1">
    <citation type="submission" date="2017-09" db="EMBL/GenBank/DDBJ databases">
        <authorList>
            <person name="Cho G.-S."/>
            <person name="Oguntoyinbo F.A."/>
            <person name="Cnockaert M."/>
            <person name="Kabisch J."/>
            <person name="Neve H."/>
            <person name="Bockelmann W."/>
            <person name="Wenning M."/>
            <person name="Franz C.M."/>
            <person name="Vandamme P."/>
        </authorList>
    </citation>
    <scope>NUCLEOTIDE SEQUENCE [LARGE SCALE GENOMIC DNA]</scope>
    <source>
        <strain evidence="7">MBT G8648</strain>
    </source>
</reference>
<dbReference type="Pfam" id="PF03466">
    <property type="entry name" value="LysR_substrate"/>
    <property type="match status" value="1"/>
</dbReference>
<dbReference type="Gene3D" id="1.10.10.10">
    <property type="entry name" value="Winged helix-like DNA-binding domain superfamily/Winged helix DNA-binding domain"/>
    <property type="match status" value="1"/>
</dbReference>
<dbReference type="PANTHER" id="PTHR30579">
    <property type="entry name" value="TRANSCRIPTIONAL REGULATOR"/>
    <property type="match status" value="1"/>
</dbReference>
<evidence type="ECO:0000313" key="7">
    <source>
        <dbReference type="Proteomes" id="UP000218677"/>
    </source>
</evidence>
<sequence length="322" mass="35077">MKKMNEFDKPISGFEKQMPRGWVWDDTRTFLAVARHGTLSGAAAELHLGIATLSRRIERLEKALKLPLFVRQQSGYQLTEEGAGLVEKAEALEAAALAFTTDVSRYSQLSGRVRLATAENLATALILPAIAQFRSQYPGITLELVTDISTVNLHRRDADLALRMVKPERGNVTLRRLGTLGFGLYASPGYVARRGTHRDAGEFDADAFITWGEPQTQLPAAQWVERVLQGREPALTTTSLATQLAAAKAGIGIAVLPHFLALEAGLVCMATDIGMDQPIYLVIQTDLTRSGRTRAVADFLSELVASHGDRLAGKRSIEEVIG</sequence>
<keyword evidence="3" id="KW-0238">DNA-binding</keyword>
<dbReference type="Gene3D" id="3.40.190.290">
    <property type="match status" value="1"/>
</dbReference>
<evidence type="ECO:0000256" key="3">
    <source>
        <dbReference type="ARBA" id="ARBA00023125"/>
    </source>
</evidence>
<proteinExistence type="inferred from homology"/>
<dbReference type="OrthoDB" id="570111at2"/>
<keyword evidence="7" id="KW-1185">Reference proteome</keyword>
<dbReference type="InterPro" id="IPR050176">
    <property type="entry name" value="LTTR"/>
</dbReference>
<dbReference type="InterPro" id="IPR036388">
    <property type="entry name" value="WH-like_DNA-bd_sf"/>
</dbReference>
<dbReference type="SUPFAM" id="SSF46785">
    <property type="entry name" value="Winged helix' DNA-binding domain"/>
    <property type="match status" value="1"/>
</dbReference>
<keyword evidence="4" id="KW-0804">Transcription</keyword>
<dbReference type="Pfam" id="PF00126">
    <property type="entry name" value="HTH_1"/>
    <property type="match status" value="1"/>
</dbReference>
<name>A0A2A4HGM0_9GAMM</name>
<dbReference type="SUPFAM" id="SSF53850">
    <property type="entry name" value="Periplasmic binding protein-like II"/>
    <property type="match status" value="1"/>
</dbReference>
<feature type="domain" description="HTH lysR-type" evidence="5">
    <location>
        <begin position="28"/>
        <end position="79"/>
    </location>
</feature>
<dbReference type="PROSITE" id="PS50931">
    <property type="entry name" value="HTH_LYSR"/>
    <property type="match status" value="1"/>
</dbReference>
<accession>A0A2A4HGM0</accession>
<dbReference type="Proteomes" id="UP000218677">
    <property type="component" value="Unassembled WGS sequence"/>
</dbReference>
<comment type="caution">
    <text evidence="6">The sequence shown here is derived from an EMBL/GenBank/DDBJ whole genome shotgun (WGS) entry which is preliminary data.</text>
</comment>
<evidence type="ECO:0000256" key="2">
    <source>
        <dbReference type="ARBA" id="ARBA00023015"/>
    </source>
</evidence>
<dbReference type="GO" id="GO:0003677">
    <property type="term" value="F:DNA binding"/>
    <property type="evidence" value="ECO:0007669"/>
    <property type="project" value="UniProtKB-KW"/>
</dbReference>
<evidence type="ECO:0000256" key="1">
    <source>
        <dbReference type="ARBA" id="ARBA00009437"/>
    </source>
</evidence>
<dbReference type="InterPro" id="IPR005119">
    <property type="entry name" value="LysR_subst-bd"/>
</dbReference>
<comment type="similarity">
    <text evidence="1">Belongs to the LysR transcriptional regulatory family.</text>
</comment>
<dbReference type="InterPro" id="IPR036390">
    <property type="entry name" value="WH_DNA-bd_sf"/>
</dbReference>
<dbReference type="AlphaFoldDB" id="A0A2A4HGM0"/>
<organism evidence="6 7">
    <name type="scientific">Vreelandella nigrificans</name>
    <dbReference type="NCBI Taxonomy" id="2042704"/>
    <lineage>
        <taxon>Bacteria</taxon>
        <taxon>Pseudomonadati</taxon>
        <taxon>Pseudomonadota</taxon>
        <taxon>Gammaproteobacteria</taxon>
        <taxon>Oceanospirillales</taxon>
        <taxon>Halomonadaceae</taxon>
        <taxon>Vreelandella</taxon>
    </lineage>
</organism>
<keyword evidence="2" id="KW-0805">Transcription regulation</keyword>
<evidence type="ECO:0000259" key="5">
    <source>
        <dbReference type="PROSITE" id="PS50931"/>
    </source>
</evidence>
<dbReference type="PANTHER" id="PTHR30579:SF3">
    <property type="entry name" value="TRANSCRIPTIONAL REGULATORY PROTEIN"/>
    <property type="match status" value="1"/>
</dbReference>
<dbReference type="GO" id="GO:0003700">
    <property type="term" value="F:DNA-binding transcription factor activity"/>
    <property type="evidence" value="ECO:0007669"/>
    <property type="project" value="InterPro"/>
</dbReference>
<dbReference type="InterPro" id="IPR000847">
    <property type="entry name" value="LysR_HTH_N"/>
</dbReference>
<protein>
    <submittedName>
        <fullName evidence="6">LysR family transcriptional regulator</fullName>
    </submittedName>
</protein>
<gene>
    <name evidence="6" type="ORF">CPA45_22040</name>
</gene>